<dbReference type="Pfam" id="PF10350">
    <property type="entry name" value="DUF2428"/>
    <property type="match status" value="1"/>
</dbReference>
<evidence type="ECO:0000256" key="1">
    <source>
        <dbReference type="ARBA" id="ARBA00010409"/>
    </source>
</evidence>
<proteinExistence type="inferred from homology"/>
<evidence type="ECO:0000313" key="5">
    <source>
        <dbReference type="EMBL" id="JAR88393.1"/>
    </source>
</evidence>
<dbReference type="InterPro" id="IPR019442">
    <property type="entry name" value="THADA/TRM732_DUF2428"/>
</dbReference>
<evidence type="ECO:0000256" key="2">
    <source>
        <dbReference type="ARBA" id="ARBA00022694"/>
    </source>
</evidence>
<dbReference type="GO" id="GO:0005829">
    <property type="term" value="C:cytosol"/>
    <property type="evidence" value="ECO:0007669"/>
    <property type="project" value="TreeGrafter"/>
</dbReference>
<protein>
    <submittedName>
        <fullName evidence="5">Putative death-receptor fusion protein</fullName>
    </submittedName>
</protein>
<accession>A0A147BC94</accession>
<feature type="non-terminal residue" evidence="5">
    <location>
        <position position="1063"/>
    </location>
</feature>
<dbReference type="GO" id="GO:0030488">
    <property type="term" value="P:tRNA methylation"/>
    <property type="evidence" value="ECO:0007669"/>
    <property type="project" value="TreeGrafter"/>
</dbReference>
<organism evidence="5">
    <name type="scientific">Ixodes ricinus</name>
    <name type="common">Common tick</name>
    <name type="synonym">Acarus ricinus</name>
    <dbReference type="NCBI Taxonomy" id="34613"/>
    <lineage>
        <taxon>Eukaryota</taxon>
        <taxon>Metazoa</taxon>
        <taxon>Ecdysozoa</taxon>
        <taxon>Arthropoda</taxon>
        <taxon>Chelicerata</taxon>
        <taxon>Arachnida</taxon>
        <taxon>Acari</taxon>
        <taxon>Parasitiformes</taxon>
        <taxon>Ixodida</taxon>
        <taxon>Ixodoidea</taxon>
        <taxon>Ixodidae</taxon>
        <taxon>Ixodinae</taxon>
        <taxon>Ixodes</taxon>
    </lineage>
</organism>
<feature type="non-terminal residue" evidence="5">
    <location>
        <position position="1"/>
    </location>
</feature>
<dbReference type="InterPro" id="IPR016024">
    <property type="entry name" value="ARM-type_fold"/>
</dbReference>
<dbReference type="Gene3D" id="1.25.10.10">
    <property type="entry name" value="Leucine-rich Repeat Variant"/>
    <property type="match status" value="1"/>
</dbReference>
<name>A0A147BC94_IXORI</name>
<comment type="similarity">
    <text evidence="1">Belongs to the THADA family.</text>
</comment>
<feature type="domain" description="DUF2428" evidence="3">
    <location>
        <begin position="217"/>
        <end position="491"/>
    </location>
</feature>
<feature type="domain" description="tRNA (32-2'-O)-methyltransferase regulator THADA-like C-terminal TPR repeats region" evidence="4">
    <location>
        <begin position="495"/>
        <end position="655"/>
    </location>
</feature>
<evidence type="ECO:0000259" key="3">
    <source>
        <dbReference type="Pfam" id="PF10350"/>
    </source>
</evidence>
<evidence type="ECO:0000259" key="4">
    <source>
        <dbReference type="Pfam" id="PF25151"/>
    </source>
</evidence>
<dbReference type="PANTHER" id="PTHR14387">
    <property type="entry name" value="THADA/DEATH RECEPTOR INTERACTING PROTEIN"/>
    <property type="match status" value="1"/>
</dbReference>
<dbReference type="InterPro" id="IPR051954">
    <property type="entry name" value="tRNA_methyltransferase_THADA"/>
</dbReference>
<dbReference type="AlphaFoldDB" id="A0A147BC94"/>
<sequence length="1063" mass="117391">VGGIVFLSVSHLFSGASYQRAVTCLHILDAVFGTFCRAPTGKRRTIHKEADLDAFLRLEANGRLQLGSARMRTALLHCLFHSVEEIRLKAFNLLTNEASQFLESGGVVHEELWSLARRHLSSPRPQDGAIGALLVRLSLVCLKQVSDAEMTSRLLEVCDQAVTNFVALQRDIASSSADCPIHGWLLTLTTCLSDVEGILKVVERHSSLTGVDYVGTILNEALSLSQSVLQYVLRIMVPRDQHNLTEEMATQPLHRVAPSFEDTERAFLALVENSKQARRTSFTEEERQLAIERITSCCWLGIKNGCLLLEQVARISLGANGVNYPLDYSSLKGIMDTFVSVMTACRHRGAIESCAESLRRFCQLVSSCDDASMAEMPSAVLSEALEYWSEKKSRSSLTRRSAGLPLLVKALIEGDRKDTQSSLRRAVSSVMRLFPARPCHQTPDNGLDVPAAEKLHLLCALAGSSPLGEAMRVHHNAVFEACLEGLDSSVWVVKNAAYQLYGTVAPRMLGQKRTREEFAGHDTLTPMKVFTQFPCVMAALSGFGERPRGDSEQLFFILDFLSRLRSASHDQSDRTVLFDMDKCDICTSSTREKLEPFVAVVRTQLKSRSWKLRLLAARCLASLCPSPQDEVLSALSALANSGETTSYNELQARLRAANVLLRANPNCIPAVVDCFADDAVLNWWVLASRNCFVEMELLDTLSLLYPDPNLAWKSDLCEALLKKLENFAADDTSALGHCTPGHDLLRKRQAAWLLSAASRHRLPDLTTVVTSLMRVAKAESHVMEALLEFLGDACRTGSTFSVGVWRQLATELVAYAKSGAHHRTHLADTVELLESLLQKRGLANPTLVRECLSVSQHCALGQSAGGTTVRALSLVLWSRCLRLSLENPAFCNPATLGESVHAWLSSLAAALEGRPEAETTADIVWFQVARSVRTAGYVAFDWASRCDPPDHVVLQRVFDITLQLLQDGDPQIRSEAAAAFTYDARALQPSPLQPNLAVRDLFKRMVQVCRGQLEVVRFLMDKLHVCDSSTHFEVERQLGTPDFSASGLFEQDESEVFFEPMVT</sequence>
<dbReference type="EMBL" id="GEGO01007011">
    <property type="protein sequence ID" value="JAR88393.1"/>
    <property type="molecule type" value="Transcribed_RNA"/>
</dbReference>
<reference evidence="5" key="1">
    <citation type="journal article" date="2018" name="PLoS Negl. Trop. Dis.">
        <title>Sialome diversity of ticks revealed by RNAseq of single tick salivary glands.</title>
        <authorList>
            <person name="Perner J."/>
            <person name="Kropackova S."/>
            <person name="Kopacek P."/>
            <person name="Ribeiro J.M."/>
        </authorList>
    </citation>
    <scope>NUCLEOTIDE SEQUENCE</scope>
    <source>
        <strain evidence="5">Siblings of single egg batch collected in Ceske Budejovice</strain>
        <tissue evidence="5">Salivary glands</tissue>
    </source>
</reference>
<dbReference type="Pfam" id="PF25151">
    <property type="entry name" value="TPR_Trm732_C"/>
    <property type="match status" value="1"/>
</dbReference>
<dbReference type="SUPFAM" id="SSF48371">
    <property type="entry name" value="ARM repeat"/>
    <property type="match status" value="1"/>
</dbReference>
<keyword evidence="5" id="KW-0675">Receptor</keyword>
<keyword evidence="2" id="KW-0819">tRNA processing</keyword>
<dbReference type="InterPro" id="IPR011989">
    <property type="entry name" value="ARM-like"/>
</dbReference>
<dbReference type="InterPro" id="IPR056842">
    <property type="entry name" value="THADA-like_TPR_C"/>
</dbReference>
<dbReference type="PANTHER" id="PTHR14387:SF0">
    <property type="entry name" value="DUF2428 DOMAIN-CONTAINING PROTEIN"/>
    <property type="match status" value="1"/>
</dbReference>